<organism evidence="2">
    <name type="scientific">Oryza sativa subsp. japonica</name>
    <name type="common">Rice</name>
    <dbReference type="NCBI Taxonomy" id="39947"/>
    <lineage>
        <taxon>Eukaryota</taxon>
        <taxon>Viridiplantae</taxon>
        <taxon>Streptophyta</taxon>
        <taxon>Embryophyta</taxon>
        <taxon>Tracheophyta</taxon>
        <taxon>Spermatophyta</taxon>
        <taxon>Magnoliopsida</taxon>
        <taxon>Liliopsida</taxon>
        <taxon>Poales</taxon>
        <taxon>Poaceae</taxon>
        <taxon>BOP clade</taxon>
        <taxon>Oryzoideae</taxon>
        <taxon>Oryzeae</taxon>
        <taxon>Oryzinae</taxon>
        <taxon>Oryza</taxon>
        <taxon>Oryza sativa</taxon>
    </lineage>
</organism>
<name>Q5NAY3_ORYSJ</name>
<proteinExistence type="predicted"/>
<dbReference type="AlphaFoldDB" id="Q5NAY3"/>
<accession>Q5NAY3</accession>
<dbReference type="EMBL" id="AP002481">
    <property type="protein sequence ID" value="BAD81373.1"/>
    <property type="molecule type" value="Genomic_DNA"/>
</dbReference>
<protein>
    <submittedName>
        <fullName evidence="2">Uncharacterized protein P0702F03.5</fullName>
    </submittedName>
</protein>
<feature type="region of interest" description="Disordered" evidence="1">
    <location>
        <begin position="1"/>
        <end position="33"/>
    </location>
</feature>
<dbReference type="Proteomes" id="UP000817658">
    <property type="component" value="Chromosome 1"/>
</dbReference>
<gene>
    <name evidence="2" type="primary">P0702F03.5</name>
</gene>
<evidence type="ECO:0000313" key="2">
    <source>
        <dbReference type="EMBL" id="BAD81373.1"/>
    </source>
</evidence>
<sequence length="84" mass="9157">MAGWRRSEERPVGGEARSQEQWEDTSSLPDSPPLRLYSGSLHLQIHHLSASTPGSVWRTSKNGVCNGDSAGALFFSSMRQTPDG</sequence>
<reference evidence="2" key="1">
    <citation type="journal article" date="2002" name="Nature">
        <title>The genome sequence and structure of rice chromosome 1.</title>
        <authorList>
            <person name="Sasaki T."/>
            <person name="Matsumoto T."/>
            <person name="Yamamoto K."/>
            <person name="Sakata K."/>
            <person name="Baba T."/>
            <person name="Katayose Y."/>
            <person name="Wu J."/>
            <person name="Niimura Y."/>
            <person name="Cheng Z."/>
            <person name="Nagamura Y."/>
            <person name="Antonio B.A."/>
            <person name="Kanamori H."/>
            <person name="Hosokawa S."/>
            <person name="Masukawa M."/>
            <person name="Arikawa K."/>
            <person name="Chiden Y."/>
            <person name="Hayashi M."/>
            <person name="Okamoto M."/>
            <person name="Ando T."/>
            <person name="Aoki H."/>
            <person name="Arita K."/>
            <person name="Hamada M."/>
            <person name="Harada C."/>
            <person name="Hijishita S."/>
            <person name="Honda M."/>
            <person name="Ichikawa Y."/>
            <person name="Idonuma A."/>
            <person name="Iijima M."/>
            <person name="Ikeda M."/>
            <person name="Ikeno M."/>
            <person name="Itoh S."/>
            <person name="Itoh T."/>
            <person name="Itoh Y."/>
            <person name="Itoh Y."/>
            <person name="Iwabuchi A."/>
            <person name="Kamiya K."/>
            <person name="Karasawa W."/>
            <person name="Katagiri S."/>
            <person name="Kikuta A."/>
            <person name="Kobayashi N."/>
            <person name="Kono I."/>
            <person name="Machita K."/>
            <person name="Maehara T."/>
            <person name="Mizuno H."/>
            <person name="Mizubayashi T."/>
            <person name="Mukai Y."/>
            <person name="Nagasaki H."/>
            <person name="Nakashima M."/>
            <person name="Nakama Y."/>
            <person name="Nakamichi Y."/>
            <person name="Nakamura M."/>
            <person name="Namiki N."/>
            <person name="Negishi M."/>
            <person name="Ohta I."/>
            <person name="Ono N."/>
            <person name="Saji S."/>
            <person name="Sakai K."/>
            <person name="Shibata M."/>
            <person name="Shimokawa T."/>
            <person name="Shomura A."/>
            <person name="Song J."/>
            <person name="Takazaki Y."/>
            <person name="Terasawa K."/>
            <person name="Tsuji K."/>
            <person name="Waki K."/>
            <person name="Yamagata H."/>
            <person name="Yamane H."/>
            <person name="Yoshiki S."/>
            <person name="Yoshihara R."/>
            <person name="Yukawa K."/>
            <person name="Zhong H."/>
            <person name="Iwama H."/>
            <person name="Endo T."/>
            <person name="Ito H."/>
            <person name="Hahn J.H."/>
            <person name="Kim H.I."/>
            <person name="Eun M.Y."/>
            <person name="Yano M."/>
            <person name="Jiang J."/>
            <person name="Gojobori T."/>
        </authorList>
    </citation>
    <scope>NUCLEOTIDE SEQUENCE [LARGE SCALE GENOMIC DNA]</scope>
</reference>
<evidence type="ECO:0000256" key="1">
    <source>
        <dbReference type="SAM" id="MobiDB-lite"/>
    </source>
</evidence>
<feature type="compositionally biased region" description="Basic and acidic residues" evidence="1">
    <location>
        <begin position="1"/>
        <end position="20"/>
    </location>
</feature>